<dbReference type="InterPro" id="IPR000073">
    <property type="entry name" value="AB_hydrolase_1"/>
</dbReference>
<feature type="domain" description="AB hydrolase-1" evidence="1">
    <location>
        <begin position="67"/>
        <end position="153"/>
    </location>
</feature>
<dbReference type="SUPFAM" id="SSF53474">
    <property type="entry name" value="alpha/beta-Hydrolases"/>
    <property type="match status" value="1"/>
</dbReference>
<organism evidence="2 3">
    <name type="scientific">Dinothrombium tinctorium</name>
    <dbReference type="NCBI Taxonomy" id="1965070"/>
    <lineage>
        <taxon>Eukaryota</taxon>
        <taxon>Metazoa</taxon>
        <taxon>Ecdysozoa</taxon>
        <taxon>Arthropoda</taxon>
        <taxon>Chelicerata</taxon>
        <taxon>Arachnida</taxon>
        <taxon>Acari</taxon>
        <taxon>Acariformes</taxon>
        <taxon>Trombidiformes</taxon>
        <taxon>Prostigmata</taxon>
        <taxon>Anystina</taxon>
        <taxon>Parasitengona</taxon>
        <taxon>Trombidioidea</taxon>
        <taxon>Trombidiidae</taxon>
        <taxon>Dinothrombium</taxon>
    </lineage>
</organism>
<sequence>MGFLTHAISVLIAVIAIAFTVFVNYPPPPESPILYQWRTSGKYYEFNGYDIFYKDEFGKGNELINATILCLHGFPTSSFDFYKVWPHLKKTFKRVIAVDFLGLGFSSKPRYHHYSVFEQSDLVENFLKHLGIREVHVWSHDYGDTVAQELIARQNEGKEKITLKSVSMMNGGIFPGIYRPFLVQKVFHFEHLNCSKQLIFCLQLLRFPIIGTILGKLANYYMFSTNIISVFGEETCPTVAELYDMWAIIRYNDGYRISGEILYYMDERHMNEDRWVGALKETKIKIHFIYGALDPINPESFVDFYKKIIPNPIIDVLRNCGHYPHLELPDIVFNLYQKFIRNHILS</sequence>
<evidence type="ECO:0000259" key="1">
    <source>
        <dbReference type="Pfam" id="PF00561"/>
    </source>
</evidence>
<name>A0A443REV7_9ACAR</name>
<dbReference type="GO" id="GO:0046464">
    <property type="term" value="P:acylglycerol catabolic process"/>
    <property type="evidence" value="ECO:0007669"/>
    <property type="project" value="TreeGrafter"/>
</dbReference>
<reference evidence="2 3" key="1">
    <citation type="journal article" date="2018" name="Gigascience">
        <title>Genomes of trombidid mites reveal novel predicted allergens and laterally-transferred genes associated with secondary metabolism.</title>
        <authorList>
            <person name="Dong X."/>
            <person name="Chaisiri K."/>
            <person name="Xia D."/>
            <person name="Armstrong S.D."/>
            <person name="Fang Y."/>
            <person name="Donnelly M.J."/>
            <person name="Kadowaki T."/>
            <person name="McGarry J.W."/>
            <person name="Darby A.C."/>
            <person name="Makepeace B.L."/>
        </authorList>
    </citation>
    <scope>NUCLEOTIDE SEQUENCE [LARGE SCALE GENOMIC DNA]</scope>
    <source>
        <strain evidence="2">UoL-WK</strain>
    </source>
</reference>
<keyword evidence="3" id="KW-1185">Reference proteome</keyword>
<dbReference type="GO" id="GO:0047372">
    <property type="term" value="F:monoacylglycerol lipase activity"/>
    <property type="evidence" value="ECO:0007669"/>
    <property type="project" value="TreeGrafter"/>
</dbReference>
<dbReference type="InterPro" id="IPR000639">
    <property type="entry name" value="Epox_hydrolase-like"/>
</dbReference>
<evidence type="ECO:0000313" key="2">
    <source>
        <dbReference type="EMBL" id="RWS13800.1"/>
    </source>
</evidence>
<dbReference type="EMBL" id="NCKU01000878">
    <property type="protein sequence ID" value="RWS13800.1"/>
    <property type="molecule type" value="Genomic_DNA"/>
</dbReference>
<dbReference type="GO" id="GO:0016020">
    <property type="term" value="C:membrane"/>
    <property type="evidence" value="ECO:0007669"/>
    <property type="project" value="TreeGrafter"/>
</dbReference>
<dbReference type="PRINTS" id="PR00412">
    <property type="entry name" value="EPOXHYDRLASE"/>
</dbReference>
<dbReference type="PANTHER" id="PTHR43798">
    <property type="entry name" value="MONOACYLGLYCEROL LIPASE"/>
    <property type="match status" value="1"/>
</dbReference>
<dbReference type="Pfam" id="PF00561">
    <property type="entry name" value="Abhydrolase_1"/>
    <property type="match status" value="1"/>
</dbReference>
<dbReference type="Gene3D" id="3.40.50.1820">
    <property type="entry name" value="alpha/beta hydrolase"/>
    <property type="match status" value="1"/>
</dbReference>
<proteinExistence type="predicted"/>
<dbReference type="AlphaFoldDB" id="A0A443REV7"/>
<evidence type="ECO:0000313" key="3">
    <source>
        <dbReference type="Proteomes" id="UP000285301"/>
    </source>
</evidence>
<dbReference type="PANTHER" id="PTHR43798:SF33">
    <property type="entry name" value="HYDROLASE, PUTATIVE (AFU_ORTHOLOGUE AFUA_2G14860)-RELATED"/>
    <property type="match status" value="1"/>
</dbReference>
<dbReference type="Proteomes" id="UP000285301">
    <property type="component" value="Unassembled WGS sequence"/>
</dbReference>
<protein>
    <submittedName>
        <fullName evidence="2">Mesoderm-specific transcript protein-like protein</fullName>
    </submittedName>
</protein>
<gene>
    <name evidence="2" type="ORF">B4U79_12431</name>
</gene>
<dbReference type="STRING" id="1965070.A0A443REV7"/>
<dbReference type="OrthoDB" id="408373at2759"/>
<dbReference type="InterPro" id="IPR029058">
    <property type="entry name" value="AB_hydrolase_fold"/>
</dbReference>
<dbReference type="InterPro" id="IPR050266">
    <property type="entry name" value="AB_hydrolase_sf"/>
</dbReference>
<comment type="caution">
    <text evidence="2">The sequence shown here is derived from an EMBL/GenBank/DDBJ whole genome shotgun (WGS) entry which is preliminary data.</text>
</comment>
<accession>A0A443REV7</accession>